<protein>
    <submittedName>
        <fullName evidence="5">DNA cytosine methyltransferase</fullName>
    </submittedName>
</protein>
<dbReference type="GO" id="GO:0032259">
    <property type="term" value="P:methylation"/>
    <property type="evidence" value="ECO:0007669"/>
    <property type="project" value="UniProtKB-KW"/>
</dbReference>
<evidence type="ECO:0000256" key="2">
    <source>
        <dbReference type="ARBA" id="ARBA00022679"/>
    </source>
</evidence>
<dbReference type="GeneID" id="95751071"/>
<dbReference type="InterPro" id="IPR029063">
    <property type="entry name" value="SAM-dependent_MTases_sf"/>
</dbReference>
<name>A0ABX5FRE0_9BACL</name>
<keyword evidence="6" id="KW-1185">Reference proteome</keyword>
<dbReference type="Pfam" id="PF00145">
    <property type="entry name" value="DNA_methylase"/>
    <property type="match status" value="1"/>
</dbReference>
<accession>A0ABX5FRE0</accession>
<keyword evidence="3" id="KW-0680">Restriction system</keyword>
<dbReference type="Gene3D" id="3.90.120.10">
    <property type="entry name" value="DNA Methylase, subunit A, domain 2"/>
    <property type="match status" value="1"/>
</dbReference>
<evidence type="ECO:0000256" key="4">
    <source>
        <dbReference type="SAM" id="MobiDB-lite"/>
    </source>
</evidence>
<dbReference type="EMBL" id="PXZO01000021">
    <property type="protein sequence ID" value="PSK10371.1"/>
    <property type="molecule type" value="Genomic_DNA"/>
</dbReference>
<dbReference type="InterPro" id="IPR001525">
    <property type="entry name" value="C5_MeTfrase"/>
</dbReference>
<evidence type="ECO:0000313" key="5">
    <source>
        <dbReference type="EMBL" id="PSK10371.1"/>
    </source>
</evidence>
<evidence type="ECO:0000256" key="3">
    <source>
        <dbReference type="ARBA" id="ARBA00022747"/>
    </source>
</evidence>
<evidence type="ECO:0000256" key="1">
    <source>
        <dbReference type="ARBA" id="ARBA00022603"/>
    </source>
</evidence>
<comment type="caution">
    <text evidence="5">The sequence shown here is derived from an EMBL/GenBank/DDBJ whole genome shotgun (WGS) entry which is preliminary data.</text>
</comment>
<reference evidence="5 6" key="1">
    <citation type="submission" date="2018-03" db="EMBL/GenBank/DDBJ databases">
        <title>Brevisbacillus phylogenomics.</title>
        <authorList>
            <person name="Dunlap C."/>
        </authorList>
    </citation>
    <scope>NUCLEOTIDE SEQUENCE [LARGE SCALE GENOMIC DNA]</scope>
    <source>
        <strain evidence="5 6">NRRL B-41110</strain>
    </source>
</reference>
<keyword evidence="1 5" id="KW-0489">Methyltransferase</keyword>
<dbReference type="GO" id="GO:0008168">
    <property type="term" value="F:methyltransferase activity"/>
    <property type="evidence" value="ECO:0007669"/>
    <property type="project" value="UniProtKB-KW"/>
</dbReference>
<gene>
    <name evidence="5" type="ORF">C7R92_13245</name>
</gene>
<feature type="compositionally biased region" description="Polar residues" evidence="4">
    <location>
        <begin position="544"/>
        <end position="558"/>
    </location>
</feature>
<dbReference type="Proteomes" id="UP000241645">
    <property type="component" value="Unassembled WGS sequence"/>
</dbReference>
<evidence type="ECO:0000313" key="6">
    <source>
        <dbReference type="Proteomes" id="UP000241645"/>
    </source>
</evidence>
<dbReference type="SUPFAM" id="SSF53335">
    <property type="entry name" value="S-adenosyl-L-methionine-dependent methyltransferases"/>
    <property type="match status" value="1"/>
</dbReference>
<dbReference type="PRINTS" id="PR00105">
    <property type="entry name" value="C5METTRFRASE"/>
</dbReference>
<dbReference type="Gene3D" id="3.40.50.150">
    <property type="entry name" value="Vaccinia Virus protein VP39"/>
    <property type="match status" value="1"/>
</dbReference>
<sequence length="673" mass="73347">MVEHTAAVLFGGIGGASVGYMRSKIEYGGKIHKFRLLCSIDYDPVACKNHDNITGENTAVVMDLFTREQYIDWHGQEPPPEWQEATPWDMWVAFGNQIPYFLFTSPPCKGLSALLPKESAESKKYQALNQLTLRGIELSLRACLEYGGGVPAFIQMENVPRILTRGKALLKKIEKLLKKFGYEVNMRADHNLGEIGGLGQNRVRFLILARHEVQVPNFVYIPPKKALKTIGDIIGPLPMPGDTETGGPLHRLPRLEWKTWVRLALIKAGGDWRDLQNIPYEQYRIIHEPRSGAWGVEDWNDTGRTVTSTAGPGRSNGVSALSDPRLSINGAGKANLYRVQSFEQPADCITGAVGPSNGAASISDPKLKHREGRHPGVYRIVGPNETAPCVTGTRFGSGAIAVADPKVLTKLHPDSYGVQEWDSASKTIRSASRIMQSAASINDPRVVNQYHDGAYKVNEWETTSPTVTTGSPSAGSGKIISDPRISDRPGRYTDKYRMQSMDQPAATVTGVTDVQSGAQLVADVRMNCSPRSGTMGVTAWEETSPTVTGSSDIHSGSSAVADPRPVPVDTDRGVWIIIAGDGTWHRPLTTYELAMLQGFDTHLPDGRPFQLEGCSDAKAREYIGNAVPPASAEAMGMVILLAAAKAEANIGFELSWEDIWVDSDRVEVPALVH</sequence>
<feature type="region of interest" description="Disordered" evidence="4">
    <location>
        <begin position="544"/>
        <end position="565"/>
    </location>
</feature>
<feature type="compositionally biased region" description="Low complexity" evidence="4">
    <location>
        <begin position="463"/>
        <end position="477"/>
    </location>
</feature>
<organism evidence="5 6">
    <name type="scientific">Brevibacillus porteri</name>
    <dbReference type="NCBI Taxonomy" id="2126350"/>
    <lineage>
        <taxon>Bacteria</taxon>
        <taxon>Bacillati</taxon>
        <taxon>Bacillota</taxon>
        <taxon>Bacilli</taxon>
        <taxon>Bacillales</taxon>
        <taxon>Paenibacillaceae</taxon>
        <taxon>Brevibacillus</taxon>
    </lineage>
</organism>
<dbReference type="RefSeq" id="WP_158265751.1">
    <property type="nucleotide sequence ID" value="NZ_JARMEW010000032.1"/>
</dbReference>
<feature type="region of interest" description="Disordered" evidence="4">
    <location>
        <begin position="463"/>
        <end position="488"/>
    </location>
</feature>
<keyword evidence="2" id="KW-0808">Transferase</keyword>
<proteinExistence type="predicted"/>